<dbReference type="GO" id="GO:0050661">
    <property type="term" value="F:NADP binding"/>
    <property type="evidence" value="ECO:0007669"/>
    <property type="project" value="InterPro"/>
</dbReference>
<gene>
    <name evidence="10" type="primary">LOC115743889</name>
</gene>
<dbReference type="HAMAP" id="MF_00222">
    <property type="entry name" value="Shikimate_DH_AroE"/>
    <property type="match status" value="1"/>
</dbReference>
<dbReference type="InterPro" id="IPR013708">
    <property type="entry name" value="Shikimate_DH-bd_N"/>
</dbReference>
<feature type="domain" description="SDH C-terminal" evidence="8">
    <location>
        <begin position="497"/>
        <end position="524"/>
    </location>
</feature>
<dbReference type="InterPro" id="IPR011342">
    <property type="entry name" value="Shikimate_DH"/>
</dbReference>
<dbReference type="GO" id="GO:0003855">
    <property type="term" value="F:3-dehydroquinate dehydratase activity"/>
    <property type="evidence" value="ECO:0007669"/>
    <property type="project" value="InterPro"/>
</dbReference>
<evidence type="ECO:0000256" key="3">
    <source>
        <dbReference type="ARBA" id="ARBA00022857"/>
    </source>
</evidence>
<dbReference type="InterPro" id="IPR001381">
    <property type="entry name" value="DHquinase_I"/>
</dbReference>
<keyword evidence="5" id="KW-0057">Aromatic amino acid biosynthesis</keyword>
<feature type="domain" description="Quinate/shikimate 5-dehydrogenase/glutamyl-tRNA reductase" evidence="6">
    <location>
        <begin position="377"/>
        <end position="448"/>
    </location>
</feature>
<dbReference type="OrthoDB" id="204377at2759"/>
<dbReference type="UniPathway" id="UPA00053">
    <property type="reaction ID" value="UER00087"/>
</dbReference>
<dbReference type="SUPFAM" id="SSF53223">
    <property type="entry name" value="Aminoacid dehydrogenase-like, N-terminal domain"/>
    <property type="match status" value="1"/>
</dbReference>
<dbReference type="InterPro" id="IPR006151">
    <property type="entry name" value="Shikm_DH/Glu-tRNA_Rdtase"/>
</dbReference>
<dbReference type="GO" id="GO:0009073">
    <property type="term" value="P:aromatic amino acid family biosynthetic process"/>
    <property type="evidence" value="ECO:0007669"/>
    <property type="project" value="UniProtKB-KW"/>
</dbReference>
<evidence type="ECO:0000313" key="9">
    <source>
        <dbReference type="Proteomes" id="UP000827889"/>
    </source>
</evidence>
<dbReference type="Pfam" id="PF01487">
    <property type="entry name" value="DHquinase_I"/>
    <property type="match status" value="1"/>
</dbReference>
<reference evidence="10" key="2">
    <citation type="submission" date="2025-08" db="UniProtKB">
        <authorList>
            <consortium name="RefSeq"/>
        </authorList>
    </citation>
    <scope>IDENTIFICATION</scope>
    <source>
        <tissue evidence="10">Leaf</tissue>
    </source>
</reference>
<dbReference type="NCBIfam" id="TIGR01093">
    <property type="entry name" value="aroD"/>
    <property type="match status" value="1"/>
</dbReference>
<evidence type="ECO:0000256" key="1">
    <source>
        <dbReference type="ARBA" id="ARBA00012962"/>
    </source>
</evidence>
<dbReference type="Pfam" id="PF18317">
    <property type="entry name" value="SDH_C"/>
    <property type="match status" value="1"/>
</dbReference>
<dbReference type="KEGG" id="rarg:115743889"/>
<dbReference type="Pfam" id="PF01488">
    <property type="entry name" value="Shikimate_DH"/>
    <property type="match status" value="1"/>
</dbReference>
<dbReference type="FunFam" id="3.20.20.70:FF:000142">
    <property type="entry name" value="bifunctional 3-dehydroquinate dehydratase/shikimate dehydrogenase, chloroplastic"/>
    <property type="match status" value="1"/>
</dbReference>
<keyword evidence="4" id="KW-0560">Oxidoreductase</keyword>
<dbReference type="Gene3D" id="3.40.50.10860">
    <property type="entry name" value="Leucine Dehydrogenase, chain A, domain 1"/>
    <property type="match status" value="1"/>
</dbReference>
<proteinExistence type="inferred from homology"/>
<protein>
    <recommendedName>
        <fullName evidence="1">shikimate dehydrogenase (NADP(+))</fullName>
        <ecNumber evidence="1">1.1.1.25</ecNumber>
    </recommendedName>
</protein>
<dbReference type="FunFam" id="3.40.50.720:FF:000172">
    <property type="entry name" value="Bifunctional 3-dehydroquinate dehydratase/shikimate dehydrogenase, chloroplastic"/>
    <property type="match status" value="1"/>
</dbReference>
<dbReference type="SUPFAM" id="SSF51735">
    <property type="entry name" value="NAD(P)-binding Rossmann-fold domains"/>
    <property type="match status" value="1"/>
</dbReference>
<sequence length="530" mass="57583">MGSLQFTTSDLQTSMRGVRSSPTLLCTPLMGTTVDQMLVEMRKAKEIGADLVEIRLDCLRNFNPLQDLEILIKQSPLPTLVTYRPVWEGGQYEGDESKRQDALRLAMQLGAHYIDVELEVAHDFNNSIHGKKPDNCKVIVSSHNFHNTPSAEAIGNLVARIQATGADIATIATTALDITDCARIFQITVHSQIPIIGIVMGERGLISRILSPKFGGYLTYGALEAGAISAPGQPTANDLLDLYNFRLIRPDTKVYGIIGKPVGHSKSPLLFNAAYKSVGLNAVYLHFLVDDVEKFFNTYSAIDFASGCSCTIPHKEAALKCMDEIDPIAKKIGAINNIVRRPDGTLTAFNTDYIGAIAAIEDGLRELNGVSPGASPLAGKLFVVLGAGGAGKSLAYGAAQKGARVVVANRTFERAKELAEKVGGQATTLAEVENFHPEEGMVLANTTSVGMKPKIDDTPLAKHALKRYCLVFDAIYTPKETRLLREARETGAVIVYGTEMLIRQGFEQYKNFTGLPAPEELFRTLMEKHA</sequence>
<evidence type="ECO:0000256" key="5">
    <source>
        <dbReference type="ARBA" id="ARBA00023141"/>
    </source>
</evidence>
<dbReference type="SUPFAM" id="SSF51569">
    <property type="entry name" value="Aldolase"/>
    <property type="match status" value="1"/>
</dbReference>
<evidence type="ECO:0000259" key="7">
    <source>
        <dbReference type="Pfam" id="PF08501"/>
    </source>
</evidence>
<keyword evidence="3" id="KW-0521">NADP</keyword>
<dbReference type="GO" id="GO:0004764">
    <property type="term" value="F:shikimate 3-dehydrogenase (NADP+) activity"/>
    <property type="evidence" value="ECO:0007669"/>
    <property type="project" value="UniProtKB-EC"/>
</dbReference>
<dbReference type="EC" id="1.1.1.25" evidence="1"/>
<keyword evidence="2" id="KW-0028">Amino-acid biosynthesis</keyword>
<dbReference type="InterPro" id="IPR046346">
    <property type="entry name" value="Aminoacid_DH-like_N_sf"/>
</dbReference>
<dbReference type="InterPro" id="IPR036291">
    <property type="entry name" value="NAD(P)-bd_dom_sf"/>
</dbReference>
<accession>A0A8B8MYJ5</accession>
<dbReference type="Proteomes" id="UP000827889">
    <property type="component" value="Chromosome 1"/>
</dbReference>
<evidence type="ECO:0000259" key="6">
    <source>
        <dbReference type="Pfam" id="PF01488"/>
    </source>
</evidence>
<dbReference type="RefSeq" id="XP_030534738.1">
    <property type="nucleotide sequence ID" value="XM_030678878.2"/>
</dbReference>
<evidence type="ECO:0000256" key="4">
    <source>
        <dbReference type="ARBA" id="ARBA00023002"/>
    </source>
</evidence>
<evidence type="ECO:0000259" key="8">
    <source>
        <dbReference type="Pfam" id="PF18317"/>
    </source>
</evidence>
<dbReference type="CDD" id="cd00502">
    <property type="entry name" value="DHQase_I"/>
    <property type="match status" value="1"/>
</dbReference>
<dbReference type="Gene3D" id="3.20.20.70">
    <property type="entry name" value="Aldolase class I"/>
    <property type="match status" value="1"/>
</dbReference>
<dbReference type="AlphaFoldDB" id="A0A8B8MYJ5"/>
<reference evidence="9" key="1">
    <citation type="submission" date="2025-05" db="UniProtKB">
        <authorList>
            <consortium name="RefSeq"/>
        </authorList>
    </citation>
    <scope>NUCLEOTIDE SEQUENCE [LARGE SCALE GENOMIC DNA]</scope>
</reference>
<evidence type="ECO:0000313" key="10">
    <source>
        <dbReference type="RefSeq" id="XP_030534738.1"/>
    </source>
</evidence>
<dbReference type="Pfam" id="PF08501">
    <property type="entry name" value="Shikimate_dh_N"/>
    <property type="match status" value="1"/>
</dbReference>
<dbReference type="InterPro" id="IPR013785">
    <property type="entry name" value="Aldolase_TIM"/>
</dbReference>
<dbReference type="InterPro" id="IPR022893">
    <property type="entry name" value="Shikimate_DH_fam"/>
</dbReference>
<dbReference type="PANTHER" id="PTHR21089">
    <property type="entry name" value="SHIKIMATE DEHYDROGENASE"/>
    <property type="match status" value="1"/>
</dbReference>
<dbReference type="GO" id="GO:0008652">
    <property type="term" value="P:amino acid biosynthetic process"/>
    <property type="evidence" value="ECO:0007669"/>
    <property type="project" value="UniProtKB-KW"/>
</dbReference>
<organism evidence="9 10">
    <name type="scientific">Rhodamnia argentea</name>
    <dbReference type="NCBI Taxonomy" id="178133"/>
    <lineage>
        <taxon>Eukaryota</taxon>
        <taxon>Viridiplantae</taxon>
        <taxon>Streptophyta</taxon>
        <taxon>Embryophyta</taxon>
        <taxon>Tracheophyta</taxon>
        <taxon>Spermatophyta</taxon>
        <taxon>Magnoliopsida</taxon>
        <taxon>eudicotyledons</taxon>
        <taxon>Gunneridae</taxon>
        <taxon>Pentapetalae</taxon>
        <taxon>rosids</taxon>
        <taxon>malvids</taxon>
        <taxon>Myrtales</taxon>
        <taxon>Myrtaceae</taxon>
        <taxon>Myrtoideae</taxon>
        <taxon>Myrteae</taxon>
        <taxon>Australasian group</taxon>
        <taxon>Rhodamnia</taxon>
    </lineage>
</organism>
<dbReference type="GO" id="GO:0019632">
    <property type="term" value="P:shikimate metabolic process"/>
    <property type="evidence" value="ECO:0007669"/>
    <property type="project" value="InterPro"/>
</dbReference>
<name>A0A8B8MYJ5_9MYRT</name>
<evidence type="ECO:0000256" key="2">
    <source>
        <dbReference type="ARBA" id="ARBA00022605"/>
    </source>
</evidence>
<dbReference type="GO" id="GO:0009423">
    <property type="term" value="P:chorismate biosynthetic process"/>
    <property type="evidence" value="ECO:0007669"/>
    <property type="project" value="UniProtKB-UniPathway"/>
</dbReference>
<dbReference type="GeneID" id="115743889"/>
<dbReference type="PANTHER" id="PTHR21089:SF29">
    <property type="entry name" value="SHIKIMATE DEHYDROGENASE (NADP(+))"/>
    <property type="match status" value="1"/>
</dbReference>
<dbReference type="HAMAP" id="MF_00214">
    <property type="entry name" value="AroD"/>
    <property type="match status" value="1"/>
</dbReference>
<dbReference type="CDD" id="cd01065">
    <property type="entry name" value="NAD_bind_Shikimate_DH"/>
    <property type="match status" value="1"/>
</dbReference>
<dbReference type="Gene3D" id="3.40.50.720">
    <property type="entry name" value="NAD(P)-binding Rossmann-like Domain"/>
    <property type="match status" value="1"/>
</dbReference>
<dbReference type="NCBIfam" id="TIGR00507">
    <property type="entry name" value="aroE"/>
    <property type="match status" value="1"/>
</dbReference>
<keyword evidence="9" id="KW-1185">Reference proteome</keyword>
<feature type="domain" description="Shikimate dehydrogenase substrate binding N-terminal" evidence="7">
    <location>
        <begin position="257"/>
        <end position="338"/>
    </location>
</feature>
<dbReference type="InterPro" id="IPR041121">
    <property type="entry name" value="SDH_C"/>
</dbReference>